<dbReference type="Gene3D" id="2.60.40.10">
    <property type="entry name" value="Immunoglobulins"/>
    <property type="match status" value="1"/>
</dbReference>
<proteinExistence type="inferred from homology"/>
<keyword evidence="4" id="KW-1133">Transmembrane helix</keyword>
<dbReference type="Pfam" id="PF00635">
    <property type="entry name" value="Motile_Sperm"/>
    <property type="match status" value="1"/>
</dbReference>
<name>A0A7S2RAX6_9STRA</name>
<dbReference type="EMBL" id="HBHI01010779">
    <property type="protein sequence ID" value="CAD9665751.1"/>
    <property type="molecule type" value="Transcribed_RNA"/>
</dbReference>
<dbReference type="AlphaFoldDB" id="A0A7S2RAX6"/>
<accession>A0A7S2RAX6</accession>
<feature type="region of interest" description="Disordered" evidence="7">
    <location>
        <begin position="178"/>
        <end position="201"/>
    </location>
</feature>
<feature type="domain" description="MSP" evidence="8">
    <location>
        <begin position="7"/>
        <end position="174"/>
    </location>
</feature>
<dbReference type="GO" id="GO:0090158">
    <property type="term" value="P:endoplasmic reticulum membrane organization"/>
    <property type="evidence" value="ECO:0007669"/>
    <property type="project" value="TreeGrafter"/>
</dbReference>
<dbReference type="PROSITE" id="PS50202">
    <property type="entry name" value="MSP"/>
    <property type="match status" value="1"/>
</dbReference>
<dbReference type="PANTHER" id="PTHR10809:SF6">
    <property type="entry name" value="AT11025P-RELATED"/>
    <property type="match status" value="1"/>
</dbReference>
<evidence type="ECO:0000256" key="5">
    <source>
        <dbReference type="ARBA" id="ARBA00023136"/>
    </source>
</evidence>
<protein>
    <recommendedName>
        <fullName evidence="8">MSP domain-containing protein</fullName>
    </recommendedName>
</protein>
<dbReference type="InterPro" id="IPR000535">
    <property type="entry name" value="MSP_dom"/>
</dbReference>
<evidence type="ECO:0000256" key="4">
    <source>
        <dbReference type="ARBA" id="ARBA00022989"/>
    </source>
</evidence>
<dbReference type="GO" id="GO:0005789">
    <property type="term" value="C:endoplasmic reticulum membrane"/>
    <property type="evidence" value="ECO:0007669"/>
    <property type="project" value="InterPro"/>
</dbReference>
<reference evidence="9" key="1">
    <citation type="submission" date="2021-01" db="EMBL/GenBank/DDBJ databases">
        <authorList>
            <person name="Corre E."/>
            <person name="Pelletier E."/>
            <person name="Niang G."/>
            <person name="Scheremetjew M."/>
            <person name="Finn R."/>
            <person name="Kale V."/>
            <person name="Holt S."/>
            <person name="Cochrane G."/>
            <person name="Meng A."/>
            <person name="Brown T."/>
            <person name="Cohen L."/>
        </authorList>
    </citation>
    <scope>NUCLEOTIDE SEQUENCE</scope>
    <source>
        <strain evidence="9">CCMP1452</strain>
    </source>
</reference>
<organism evidence="9">
    <name type="scientific">Eucampia antarctica</name>
    <dbReference type="NCBI Taxonomy" id="49252"/>
    <lineage>
        <taxon>Eukaryota</taxon>
        <taxon>Sar</taxon>
        <taxon>Stramenopiles</taxon>
        <taxon>Ochrophyta</taxon>
        <taxon>Bacillariophyta</taxon>
        <taxon>Mediophyceae</taxon>
        <taxon>Biddulphiophycidae</taxon>
        <taxon>Hemiaulales</taxon>
        <taxon>Hemiaulaceae</taxon>
        <taxon>Eucampia</taxon>
    </lineage>
</organism>
<dbReference type="InterPro" id="IPR013783">
    <property type="entry name" value="Ig-like_fold"/>
</dbReference>
<comment type="subcellular location">
    <subcellularLocation>
        <location evidence="1">Membrane</location>
        <topology evidence="1">Single-pass type IV membrane protein</topology>
    </subcellularLocation>
</comment>
<gene>
    <name evidence="9" type="ORF">EANT1437_LOCUS5510</name>
</gene>
<dbReference type="InterPro" id="IPR008962">
    <property type="entry name" value="PapD-like_sf"/>
</dbReference>
<keyword evidence="3" id="KW-0812">Transmembrane</keyword>
<dbReference type="GO" id="GO:0005886">
    <property type="term" value="C:plasma membrane"/>
    <property type="evidence" value="ECO:0007669"/>
    <property type="project" value="TreeGrafter"/>
</dbReference>
<evidence type="ECO:0000256" key="1">
    <source>
        <dbReference type="ARBA" id="ARBA00004211"/>
    </source>
</evidence>
<feature type="coiled-coil region" evidence="6">
    <location>
        <begin position="226"/>
        <end position="260"/>
    </location>
</feature>
<evidence type="ECO:0000256" key="2">
    <source>
        <dbReference type="ARBA" id="ARBA00008932"/>
    </source>
</evidence>
<evidence type="ECO:0000256" key="7">
    <source>
        <dbReference type="SAM" id="MobiDB-lite"/>
    </source>
</evidence>
<evidence type="ECO:0000259" key="8">
    <source>
        <dbReference type="PROSITE" id="PS50202"/>
    </source>
</evidence>
<dbReference type="PANTHER" id="PTHR10809">
    <property type="entry name" value="VESICLE-ASSOCIATED MEMBRANE PROTEIN-ASSOCIATED PROTEIN"/>
    <property type="match status" value="1"/>
</dbReference>
<dbReference type="InterPro" id="IPR016763">
    <property type="entry name" value="VAP"/>
</dbReference>
<comment type="similarity">
    <text evidence="2">Belongs to the VAMP-associated protein (VAP) (TC 9.B.17) family.</text>
</comment>
<evidence type="ECO:0000256" key="6">
    <source>
        <dbReference type="SAM" id="Coils"/>
    </source>
</evidence>
<evidence type="ECO:0000256" key="3">
    <source>
        <dbReference type="ARBA" id="ARBA00022692"/>
    </source>
</evidence>
<keyword evidence="6" id="KW-0175">Coiled coil</keyword>
<evidence type="ECO:0000313" key="9">
    <source>
        <dbReference type="EMBL" id="CAD9665751.1"/>
    </source>
</evidence>
<dbReference type="GO" id="GO:0061817">
    <property type="term" value="P:endoplasmic reticulum-plasma membrane tethering"/>
    <property type="evidence" value="ECO:0007669"/>
    <property type="project" value="TreeGrafter"/>
</dbReference>
<sequence length="343" mass="37292">MADTPYALEISPDSTLQFTLTRGTANDGRSTVGESTPRCTMSLRHPGKTKEHLAFKVKTTQPRRYLVRPNQGVVAPGTTEKVTILLVEKDKQILLQSYDRLGQTALDHSKDKFLVQSCTTPDDFASRYMSAKADSTDDSEGNRATKELAESLTTMWNSAAGGDLPIYNKKLHVHHVVSPSDSASAKGGNAPQPLEEKPSMENMSPDQIYAEVSSLRRKYDELVSFSVNLTAERDILNNTLEQTKRDLNRETMAKAALENKGLIGARSKGVPKQSSRGFSLFSVIFVALTFTLLGIKGATSGVADILIEIPVIGPFLDLGPNEVAVEVADEVSSVNIAPVEPEL</sequence>
<dbReference type="SUPFAM" id="SSF49354">
    <property type="entry name" value="PapD-like"/>
    <property type="match status" value="1"/>
</dbReference>
<keyword evidence="5" id="KW-0472">Membrane</keyword>